<feature type="binding site" evidence="3">
    <location>
        <position position="100"/>
    </location>
    <ligand>
        <name>ATP</name>
        <dbReference type="ChEBI" id="CHEBI:30616"/>
    </ligand>
</feature>
<dbReference type="PROSITE" id="PS00108">
    <property type="entry name" value="PROTEIN_KINASE_ST"/>
    <property type="match status" value="1"/>
</dbReference>
<dbReference type="RefSeq" id="XP_001312573.1">
    <property type="nucleotide sequence ID" value="XM_001312572.1"/>
</dbReference>
<dbReference type="PANTHER" id="PTHR24348:SF72">
    <property type="entry name" value="SERINE_THREONINE PROTEIN KINASE"/>
    <property type="match status" value="1"/>
</dbReference>
<dbReference type="eggNOG" id="KOG0583">
    <property type="taxonomic scope" value="Eukaryota"/>
</dbReference>
<dbReference type="AlphaFoldDB" id="A2F614"/>
<gene>
    <name evidence="6" type="ORF">TVAG_091100</name>
</gene>
<organism evidence="6 7">
    <name type="scientific">Trichomonas vaginalis (strain ATCC PRA-98 / G3)</name>
    <dbReference type="NCBI Taxonomy" id="412133"/>
    <lineage>
        <taxon>Eukaryota</taxon>
        <taxon>Metamonada</taxon>
        <taxon>Parabasalia</taxon>
        <taxon>Trichomonadida</taxon>
        <taxon>Trichomonadidae</taxon>
        <taxon>Trichomonas</taxon>
    </lineage>
</organism>
<keyword evidence="6" id="KW-0808">Transferase</keyword>
<evidence type="ECO:0000256" key="3">
    <source>
        <dbReference type="PROSITE-ProRule" id="PRU10141"/>
    </source>
</evidence>
<protein>
    <submittedName>
        <fullName evidence="6">AGC family protein kinase</fullName>
    </submittedName>
</protein>
<dbReference type="VEuPathDB" id="TrichDB:TVAGG3_0579110"/>
<keyword evidence="6" id="KW-0418">Kinase</keyword>
<evidence type="ECO:0000256" key="1">
    <source>
        <dbReference type="ARBA" id="ARBA00022741"/>
    </source>
</evidence>
<dbReference type="GO" id="GO:0010506">
    <property type="term" value="P:regulation of autophagy"/>
    <property type="evidence" value="ECO:0007669"/>
    <property type="project" value="InterPro"/>
</dbReference>
<evidence type="ECO:0000259" key="5">
    <source>
        <dbReference type="PROSITE" id="PS50011"/>
    </source>
</evidence>
<dbReference type="Gene3D" id="1.10.510.10">
    <property type="entry name" value="Transferase(Phosphotransferase) domain 1"/>
    <property type="match status" value="1"/>
</dbReference>
<evidence type="ECO:0000313" key="7">
    <source>
        <dbReference type="Proteomes" id="UP000001542"/>
    </source>
</evidence>
<dbReference type="InterPro" id="IPR045269">
    <property type="entry name" value="Atg1-like"/>
</dbReference>
<keyword evidence="4" id="KW-0723">Serine/threonine-protein kinase</keyword>
<sequence length="355" mass="40369">MFENNDDVDEFVFQVADSSSEEEKPKMVFDGMTPGQIIKFLIYNSSSPFLIGGNPPEANSKPDEKDDSSCSGYRYVKHIGSGASSEVIEMEKDSVHYAVKSCTKNNKKVNFLNLQTHEPKEEAAILRNFNSPFVIKIYDIIESEENVMIVMELLKGGSILKLREIPQLKKAFGQSLIALEYIHSRYIAHHDIKPDNILLDSDNNIRLVDFSVSEYVEDPDDLKSHVQKGTATYSAPEVFDSQPYDLFKADIWSMDITFYQVMYKTLPFTGKNVFALQNNIATKPIEFPPDSDPDFNNLVSSMVEKEPSKRANFIDLWKNPWLKGVREIAMDVPVRSSVQKIYQSQTAIRFCSVKV</sequence>
<dbReference type="PROSITE" id="PS50011">
    <property type="entry name" value="PROTEIN_KINASE_DOM"/>
    <property type="match status" value="1"/>
</dbReference>
<accession>A2F614</accession>
<evidence type="ECO:0000313" key="6">
    <source>
        <dbReference type="EMBL" id="EAX99643.1"/>
    </source>
</evidence>
<feature type="domain" description="Protein kinase" evidence="5">
    <location>
        <begin position="73"/>
        <end position="322"/>
    </location>
</feature>
<keyword evidence="1 3" id="KW-0547">Nucleotide-binding</keyword>
<dbReference type="Proteomes" id="UP000001542">
    <property type="component" value="Unassembled WGS sequence"/>
</dbReference>
<dbReference type="InterPro" id="IPR017441">
    <property type="entry name" value="Protein_kinase_ATP_BS"/>
</dbReference>
<proteinExistence type="inferred from homology"/>
<keyword evidence="7" id="KW-1185">Reference proteome</keyword>
<name>A2F614_TRIV3</name>
<dbReference type="InterPro" id="IPR000719">
    <property type="entry name" value="Prot_kinase_dom"/>
</dbReference>
<dbReference type="VEuPathDB" id="TrichDB:TVAG_091100"/>
<dbReference type="GO" id="GO:0007165">
    <property type="term" value="P:signal transduction"/>
    <property type="evidence" value="ECO:0000318"/>
    <property type="project" value="GO_Central"/>
</dbReference>
<keyword evidence="2 3" id="KW-0067">ATP-binding</keyword>
<dbReference type="InterPro" id="IPR008271">
    <property type="entry name" value="Ser/Thr_kinase_AS"/>
</dbReference>
<evidence type="ECO:0000256" key="2">
    <source>
        <dbReference type="ARBA" id="ARBA00022840"/>
    </source>
</evidence>
<dbReference type="SMR" id="A2F614"/>
<dbReference type="PROSITE" id="PS00107">
    <property type="entry name" value="PROTEIN_KINASE_ATP"/>
    <property type="match status" value="1"/>
</dbReference>
<dbReference type="KEGG" id="tva:4757453"/>
<reference evidence="6" key="1">
    <citation type="submission" date="2006-10" db="EMBL/GenBank/DDBJ databases">
        <authorList>
            <person name="Amadeo P."/>
            <person name="Zhao Q."/>
            <person name="Wortman J."/>
            <person name="Fraser-Liggett C."/>
            <person name="Carlton J."/>
        </authorList>
    </citation>
    <scope>NUCLEOTIDE SEQUENCE</scope>
    <source>
        <strain evidence="6">G3</strain>
    </source>
</reference>
<dbReference type="EMBL" id="DS113630">
    <property type="protein sequence ID" value="EAX99643.1"/>
    <property type="molecule type" value="Genomic_DNA"/>
</dbReference>
<comment type="similarity">
    <text evidence="4">Belongs to the protein kinase superfamily.</text>
</comment>
<dbReference type="SUPFAM" id="SSF56112">
    <property type="entry name" value="Protein kinase-like (PK-like)"/>
    <property type="match status" value="1"/>
</dbReference>
<evidence type="ECO:0000256" key="4">
    <source>
        <dbReference type="RuleBase" id="RU000304"/>
    </source>
</evidence>
<dbReference type="OrthoDB" id="68483at2759"/>
<dbReference type="STRING" id="5722.A2F614"/>
<dbReference type="GO" id="GO:0004674">
    <property type="term" value="F:protein serine/threonine kinase activity"/>
    <property type="evidence" value="ECO:0000318"/>
    <property type="project" value="GO_Central"/>
</dbReference>
<reference evidence="6" key="2">
    <citation type="journal article" date="2007" name="Science">
        <title>Draft genome sequence of the sexually transmitted pathogen Trichomonas vaginalis.</title>
        <authorList>
            <person name="Carlton J.M."/>
            <person name="Hirt R.P."/>
            <person name="Silva J.C."/>
            <person name="Delcher A.L."/>
            <person name="Schatz M."/>
            <person name="Zhao Q."/>
            <person name="Wortman J.R."/>
            <person name="Bidwell S.L."/>
            <person name="Alsmark U.C.M."/>
            <person name="Besteiro S."/>
            <person name="Sicheritz-Ponten T."/>
            <person name="Noel C.J."/>
            <person name="Dacks J.B."/>
            <person name="Foster P.G."/>
            <person name="Simillion C."/>
            <person name="Van de Peer Y."/>
            <person name="Miranda-Saavedra D."/>
            <person name="Barton G.J."/>
            <person name="Westrop G.D."/>
            <person name="Mueller S."/>
            <person name="Dessi D."/>
            <person name="Fiori P.L."/>
            <person name="Ren Q."/>
            <person name="Paulsen I."/>
            <person name="Zhang H."/>
            <person name="Bastida-Corcuera F.D."/>
            <person name="Simoes-Barbosa A."/>
            <person name="Brown M.T."/>
            <person name="Hayes R.D."/>
            <person name="Mukherjee M."/>
            <person name="Okumura C.Y."/>
            <person name="Schneider R."/>
            <person name="Smith A.J."/>
            <person name="Vanacova S."/>
            <person name="Villalvazo M."/>
            <person name="Haas B.J."/>
            <person name="Pertea M."/>
            <person name="Feldblyum T.V."/>
            <person name="Utterback T.R."/>
            <person name="Shu C.L."/>
            <person name="Osoegawa K."/>
            <person name="de Jong P.J."/>
            <person name="Hrdy I."/>
            <person name="Horvathova L."/>
            <person name="Zubacova Z."/>
            <person name="Dolezal P."/>
            <person name="Malik S.B."/>
            <person name="Logsdon J.M. Jr."/>
            <person name="Henze K."/>
            <person name="Gupta A."/>
            <person name="Wang C.C."/>
            <person name="Dunne R.L."/>
            <person name="Upcroft J.A."/>
            <person name="Upcroft P."/>
            <person name="White O."/>
            <person name="Salzberg S.L."/>
            <person name="Tang P."/>
            <person name="Chiu C.-H."/>
            <person name="Lee Y.-S."/>
            <person name="Embley T.M."/>
            <person name="Coombs G.H."/>
            <person name="Mottram J.C."/>
            <person name="Tachezy J."/>
            <person name="Fraser-Liggett C.M."/>
            <person name="Johnson P.J."/>
        </authorList>
    </citation>
    <scope>NUCLEOTIDE SEQUENCE [LARGE SCALE GENOMIC DNA]</scope>
    <source>
        <strain evidence="6">G3</strain>
    </source>
</reference>
<dbReference type="PANTHER" id="PTHR24348">
    <property type="entry name" value="SERINE/THREONINE-PROTEIN KINASE UNC-51-RELATED"/>
    <property type="match status" value="1"/>
</dbReference>
<dbReference type="GO" id="GO:0005524">
    <property type="term" value="F:ATP binding"/>
    <property type="evidence" value="ECO:0007669"/>
    <property type="project" value="UniProtKB-UniRule"/>
</dbReference>
<dbReference type="InterPro" id="IPR011009">
    <property type="entry name" value="Kinase-like_dom_sf"/>
</dbReference>
<dbReference type="SMART" id="SM00220">
    <property type="entry name" value="S_TKc"/>
    <property type="match status" value="1"/>
</dbReference>
<dbReference type="InParanoid" id="A2F614"/>
<dbReference type="Pfam" id="PF00069">
    <property type="entry name" value="Pkinase"/>
    <property type="match status" value="1"/>
</dbReference>